<dbReference type="Proteomes" id="UP000472267">
    <property type="component" value="Unassembled WGS sequence"/>
</dbReference>
<organism evidence="8 9">
    <name type="scientific">Salarias fasciatus</name>
    <name type="common">Jewelled blenny</name>
    <name type="synonym">Blennius fasciatus</name>
    <dbReference type="NCBI Taxonomy" id="181472"/>
    <lineage>
        <taxon>Eukaryota</taxon>
        <taxon>Metazoa</taxon>
        <taxon>Chordata</taxon>
        <taxon>Craniata</taxon>
        <taxon>Vertebrata</taxon>
        <taxon>Euteleostomi</taxon>
        <taxon>Actinopterygii</taxon>
        <taxon>Neopterygii</taxon>
        <taxon>Teleostei</taxon>
        <taxon>Neoteleostei</taxon>
        <taxon>Acanthomorphata</taxon>
        <taxon>Ovalentaria</taxon>
        <taxon>Blenniimorphae</taxon>
        <taxon>Blenniiformes</taxon>
        <taxon>Blennioidei</taxon>
        <taxon>Blenniidae</taxon>
        <taxon>Salariinae</taxon>
        <taxon>Salarias</taxon>
    </lineage>
</organism>
<dbReference type="PANTHER" id="PTHR31815">
    <property type="entry name" value="AGAP005329-PA"/>
    <property type="match status" value="1"/>
</dbReference>
<reference evidence="8" key="1">
    <citation type="submission" date="2025-08" db="UniProtKB">
        <authorList>
            <consortium name="Ensembl"/>
        </authorList>
    </citation>
    <scope>IDENTIFICATION</scope>
</reference>
<keyword evidence="9" id="KW-1185">Reference proteome</keyword>
<feature type="transmembrane region" description="Helical" evidence="7">
    <location>
        <begin position="97"/>
        <end position="118"/>
    </location>
</feature>
<keyword evidence="4 7" id="KW-1133">Transmembrane helix</keyword>
<evidence type="ECO:0000256" key="1">
    <source>
        <dbReference type="ARBA" id="ARBA00004141"/>
    </source>
</evidence>
<evidence type="ECO:0000313" key="9">
    <source>
        <dbReference type="Proteomes" id="UP000472267"/>
    </source>
</evidence>
<evidence type="ECO:0000313" key="8">
    <source>
        <dbReference type="Ensembl" id="ENSSFAP00005019712.1"/>
    </source>
</evidence>
<accession>A0A672GN76</accession>
<sequence length="298" mass="31535">MKTKKSRGVAPSSPSRPRKSRFTLRGRRKKAGAIRGKLRVRSLPGAFLVLGAAVVVVGTALAVAGYWPYRLSRASVLRPAEGEGLSEARAPGERMKLLGPVIMGVGLFILICANTVLYENRDRETQMLLAQMLPLPPPGWSPPSSPSASARVESSFQSLCLRPGGVLLPVPPPGWSPPSSPSASARVESSFQSLRPGGVLLPVPLPPPGWSPPSSPSASARVESSFQSLCLRPGGVLLKRCMAVMCSVLLPCTSAEECQVCRTVTVYRGLGSSITLRVCVSSRQDAVSSSPNRLTSDL</sequence>
<evidence type="ECO:0000256" key="6">
    <source>
        <dbReference type="SAM" id="MobiDB-lite"/>
    </source>
</evidence>
<evidence type="ECO:0000256" key="3">
    <source>
        <dbReference type="ARBA" id="ARBA00022692"/>
    </source>
</evidence>
<dbReference type="AlphaFoldDB" id="A0A672GN76"/>
<evidence type="ECO:0000256" key="7">
    <source>
        <dbReference type="SAM" id="Phobius"/>
    </source>
</evidence>
<dbReference type="InParanoid" id="A0A672GN76"/>
<feature type="region of interest" description="Disordered" evidence="6">
    <location>
        <begin position="1"/>
        <end position="26"/>
    </location>
</feature>
<dbReference type="InterPro" id="IPR018787">
    <property type="entry name" value="DUF2371_TMEM200"/>
</dbReference>
<keyword evidence="3 7" id="KW-0812">Transmembrane</keyword>
<evidence type="ECO:0000256" key="2">
    <source>
        <dbReference type="ARBA" id="ARBA00005308"/>
    </source>
</evidence>
<dbReference type="PANTHER" id="PTHR31815:SF3">
    <property type="entry name" value="TRANSMEMBRANE PROTEIN 200B"/>
    <property type="match status" value="1"/>
</dbReference>
<evidence type="ECO:0000256" key="4">
    <source>
        <dbReference type="ARBA" id="ARBA00022989"/>
    </source>
</evidence>
<evidence type="ECO:0000256" key="5">
    <source>
        <dbReference type="ARBA" id="ARBA00023136"/>
    </source>
</evidence>
<feature type="compositionally biased region" description="Basic residues" evidence="6">
    <location>
        <begin position="16"/>
        <end position="26"/>
    </location>
</feature>
<protein>
    <submittedName>
        <fullName evidence="8">Transmembrane protein 200B</fullName>
    </submittedName>
</protein>
<keyword evidence="5 7" id="KW-0472">Membrane</keyword>
<reference evidence="8" key="2">
    <citation type="submission" date="2025-09" db="UniProtKB">
        <authorList>
            <consortium name="Ensembl"/>
        </authorList>
    </citation>
    <scope>IDENTIFICATION</scope>
</reference>
<dbReference type="Ensembl" id="ENSSFAT00005020495.1">
    <property type="protein sequence ID" value="ENSSFAP00005019712.1"/>
    <property type="gene ID" value="ENSSFAG00005010304.1"/>
</dbReference>
<comment type="similarity">
    <text evidence="2">Belongs to the TMEM200 family.</text>
</comment>
<proteinExistence type="inferred from homology"/>
<name>A0A672GN76_SALFA</name>
<dbReference type="GO" id="GO:0016020">
    <property type="term" value="C:membrane"/>
    <property type="evidence" value="ECO:0007669"/>
    <property type="project" value="UniProtKB-SubCell"/>
</dbReference>
<comment type="subcellular location">
    <subcellularLocation>
        <location evidence="1">Membrane</location>
        <topology evidence="1">Multi-pass membrane protein</topology>
    </subcellularLocation>
</comment>
<dbReference type="Pfam" id="PF10177">
    <property type="entry name" value="DUF2371"/>
    <property type="match status" value="2"/>
</dbReference>